<dbReference type="Proteomes" id="UP000310017">
    <property type="component" value="Chromosome"/>
</dbReference>
<keyword evidence="1" id="KW-1133">Transmembrane helix</keyword>
<dbReference type="EMBL" id="CP040710">
    <property type="protein sequence ID" value="QCX02216.1"/>
    <property type="molecule type" value="Genomic_DNA"/>
</dbReference>
<proteinExistence type="predicted"/>
<evidence type="ECO:0000256" key="1">
    <source>
        <dbReference type="SAM" id="Phobius"/>
    </source>
</evidence>
<reference evidence="2 3" key="1">
    <citation type="submission" date="2019-05" db="EMBL/GenBank/DDBJ databases">
        <title>Genome sequencing of F202Z8.</title>
        <authorList>
            <person name="Kwon Y.M."/>
        </authorList>
    </citation>
    <scope>NUCLEOTIDE SEQUENCE [LARGE SCALE GENOMIC DNA]</scope>
    <source>
        <strain evidence="2 3">F202Z8</strain>
    </source>
</reference>
<dbReference type="InterPro" id="IPR029063">
    <property type="entry name" value="SAM-dependent_MTases_sf"/>
</dbReference>
<feature type="transmembrane region" description="Helical" evidence="1">
    <location>
        <begin position="168"/>
        <end position="190"/>
    </location>
</feature>
<dbReference type="RefSeq" id="WP_138854552.1">
    <property type="nucleotide sequence ID" value="NZ_CP040710.1"/>
</dbReference>
<evidence type="ECO:0000313" key="2">
    <source>
        <dbReference type="EMBL" id="QCX02216.1"/>
    </source>
</evidence>
<keyword evidence="1" id="KW-0472">Membrane</keyword>
<name>A0A5B7SUG4_9FLAO</name>
<dbReference type="KEGG" id="asag:FGM00_19615"/>
<keyword evidence="1" id="KW-0812">Transmembrane</keyword>
<evidence type="ECO:0008006" key="4">
    <source>
        <dbReference type="Google" id="ProtNLM"/>
    </source>
</evidence>
<evidence type="ECO:0000313" key="3">
    <source>
        <dbReference type="Proteomes" id="UP000310017"/>
    </source>
</evidence>
<accession>A0A5B7SUG4</accession>
<keyword evidence="3" id="KW-1185">Reference proteome</keyword>
<sequence length="268" mass="30350">MKRIQLFEFEDFDWFPNWLRTCMTNLIIILSKMIGVAEVLAGLVTKTLKEQNQSQIVDLGSGSGGVMPEVLKMVQKTPGLENASMLLTDLYPNPIFIRKFNKSTTDAIEYSKVPIDATDISKAPTGLKTMINSFHHMPPEAAKSILDSAQKNNEPLLIYEMAENKMPLLIWWLLLPFSLVILIIMVLFMTPFVRPLTWKQLVFTYLLPIIPICYAWDGQASLPRMYSFKDIDQLLEGLGSTAYGWEKGYARKKNGKAMGTFIVGFPKS</sequence>
<dbReference type="SUPFAM" id="SSF53335">
    <property type="entry name" value="S-adenosyl-L-methionine-dependent methyltransferases"/>
    <property type="match status" value="1"/>
</dbReference>
<gene>
    <name evidence="2" type="ORF">FGM00_19615</name>
</gene>
<organism evidence="2 3">
    <name type="scientific">Aggregatimonas sangjinii</name>
    <dbReference type="NCBI Taxonomy" id="2583587"/>
    <lineage>
        <taxon>Bacteria</taxon>
        <taxon>Pseudomonadati</taxon>
        <taxon>Bacteroidota</taxon>
        <taxon>Flavobacteriia</taxon>
        <taxon>Flavobacteriales</taxon>
        <taxon>Flavobacteriaceae</taxon>
        <taxon>Aggregatimonas</taxon>
    </lineage>
</organism>
<dbReference type="AlphaFoldDB" id="A0A5B7SUG4"/>
<feature type="transmembrane region" description="Helical" evidence="1">
    <location>
        <begin position="196"/>
        <end position="216"/>
    </location>
</feature>
<dbReference type="OrthoDB" id="117053at2"/>
<protein>
    <recommendedName>
        <fullName evidence="4">Class I SAM-dependent methyltransferase</fullName>
    </recommendedName>
</protein>